<dbReference type="Proteomes" id="UP001162741">
    <property type="component" value="Chromosome"/>
</dbReference>
<dbReference type="RefSeq" id="WP_264279820.1">
    <property type="nucleotide sequence ID" value="NZ_CP107006.1"/>
</dbReference>
<keyword evidence="2" id="KW-1185">Reference proteome</keyword>
<reference evidence="1" key="1">
    <citation type="submission" date="2022-10" db="EMBL/GenBank/DDBJ databases">
        <title>Chitinophaga sp. nov., isolated from soil.</title>
        <authorList>
            <person name="Jeon C.O."/>
        </authorList>
    </citation>
    <scope>NUCLEOTIDE SEQUENCE</scope>
    <source>
        <strain evidence="1">R8</strain>
    </source>
</reference>
<evidence type="ECO:0000313" key="1">
    <source>
        <dbReference type="EMBL" id="UYQ91381.1"/>
    </source>
</evidence>
<sequence>MASADFIYSSDPGLTIGFHGCSQKLRDDVVTGKTFLHQSNNPWDWLGDGIYFWQNNYDRALHYANNPSPNVRIDHPSVIGAVFSLGNCLDLTDKKYIDLLKYSYETLDQTAKAEGTELPSNVNPKGLEKSNDKIIRRLDCAVIKNIHKQLKKLGEPPFDSVRGVFFEGDELYKGAGFLDKTHIQICIRNPNMIKGYFVPRRVVKWP</sequence>
<dbReference type="SUPFAM" id="SSF56399">
    <property type="entry name" value="ADP-ribosylation"/>
    <property type="match status" value="1"/>
</dbReference>
<evidence type="ECO:0000313" key="2">
    <source>
        <dbReference type="Proteomes" id="UP001162741"/>
    </source>
</evidence>
<organism evidence="1 2">
    <name type="scientific">Chitinophaga horti</name>
    <dbReference type="NCBI Taxonomy" id="2920382"/>
    <lineage>
        <taxon>Bacteria</taxon>
        <taxon>Pseudomonadati</taxon>
        <taxon>Bacteroidota</taxon>
        <taxon>Chitinophagia</taxon>
        <taxon>Chitinophagales</taxon>
        <taxon>Chitinophagaceae</taxon>
        <taxon>Chitinophaga</taxon>
    </lineage>
</organism>
<dbReference type="EMBL" id="CP107006">
    <property type="protein sequence ID" value="UYQ91381.1"/>
    <property type="molecule type" value="Genomic_DNA"/>
</dbReference>
<proteinExistence type="predicted"/>
<protein>
    <submittedName>
        <fullName evidence="1">Uncharacterized protein</fullName>
    </submittedName>
</protein>
<name>A0ABY6IW02_9BACT</name>
<accession>A0ABY6IW02</accession>
<gene>
    <name evidence="1" type="ORF">MKQ68_14905</name>
</gene>